<reference evidence="3 4" key="1">
    <citation type="journal article" date="2024" name="Nat. Commun.">
        <title>Phylogenomics reveals the evolutionary origins of lichenization in chlorophyte algae.</title>
        <authorList>
            <person name="Puginier C."/>
            <person name="Libourel C."/>
            <person name="Otte J."/>
            <person name="Skaloud P."/>
            <person name="Haon M."/>
            <person name="Grisel S."/>
            <person name="Petersen M."/>
            <person name="Berrin J.G."/>
            <person name="Delaux P.M."/>
            <person name="Dal Grande F."/>
            <person name="Keller J."/>
        </authorList>
    </citation>
    <scope>NUCLEOTIDE SEQUENCE [LARGE SCALE GENOMIC DNA]</scope>
    <source>
        <strain evidence="3 4">SAG 216-7</strain>
    </source>
</reference>
<feature type="compositionally biased region" description="Low complexity" evidence="2">
    <location>
        <begin position="257"/>
        <end position="281"/>
    </location>
</feature>
<name>A0ABR2Z124_9CHLO</name>
<dbReference type="Proteomes" id="UP001491310">
    <property type="component" value="Unassembled WGS sequence"/>
</dbReference>
<protein>
    <submittedName>
        <fullName evidence="3">Uncharacterized protein</fullName>
    </submittedName>
</protein>
<comment type="caution">
    <text evidence="3">The sequence shown here is derived from an EMBL/GenBank/DDBJ whole genome shotgun (WGS) entry which is preliminary data.</text>
</comment>
<gene>
    <name evidence="3" type="ORF">WJX75_005697</name>
</gene>
<organism evidence="3 4">
    <name type="scientific">Coccomyxa subellipsoidea</name>
    <dbReference type="NCBI Taxonomy" id="248742"/>
    <lineage>
        <taxon>Eukaryota</taxon>
        <taxon>Viridiplantae</taxon>
        <taxon>Chlorophyta</taxon>
        <taxon>core chlorophytes</taxon>
        <taxon>Trebouxiophyceae</taxon>
        <taxon>Trebouxiophyceae incertae sedis</taxon>
        <taxon>Coccomyxaceae</taxon>
        <taxon>Coccomyxa</taxon>
    </lineage>
</organism>
<dbReference type="Gene3D" id="1.10.287.1490">
    <property type="match status" value="1"/>
</dbReference>
<feature type="coiled-coil region" evidence="1">
    <location>
        <begin position="127"/>
        <end position="252"/>
    </location>
</feature>
<evidence type="ECO:0000313" key="4">
    <source>
        <dbReference type="Proteomes" id="UP001491310"/>
    </source>
</evidence>
<keyword evidence="1" id="KW-0175">Coiled coil</keyword>
<dbReference type="EMBL" id="JALJOT010000002">
    <property type="protein sequence ID" value="KAK9917551.1"/>
    <property type="molecule type" value="Genomic_DNA"/>
</dbReference>
<feature type="compositionally biased region" description="Basic and acidic residues" evidence="2">
    <location>
        <begin position="317"/>
        <end position="326"/>
    </location>
</feature>
<keyword evidence="4" id="KW-1185">Reference proteome</keyword>
<accession>A0ABR2Z124</accession>
<evidence type="ECO:0000313" key="3">
    <source>
        <dbReference type="EMBL" id="KAK9917551.1"/>
    </source>
</evidence>
<proteinExistence type="predicted"/>
<evidence type="ECO:0000256" key="2">
    <source>
        <dbReference type="SAM" id="MobiDB-lite"/>
    </source>
</evidence>
<feature type="region of interest" description="Disordered" evidence="2">
    <location>
        <begin position="257"/>
        <end position="336"/>
    </location>
</feature>
<sequence>MPGGRRVLSELHSNSFLQRDCSLAQEAGKASPPIKVFVDKGGQLEGAAAPRPEEDQLTAVYAQIEALSRDLRGTHDELEQLRHAEAQLKGIYEGLAQQPASPPGVVQSSMGPAFTPDWAAHISPQQVVELEAAKRVLAQRLDALTAELADKDARLALITAQLHHAKEQLAAKQREADVLLGETLGLQDVLTEAGAEASATAAQLAALEMQLERSQARVQEVEVELAEREAELAQCRGQLHRTEQLLEKARQAAANQGLAEAAAPAPAQPQAASPAAKPGAQEDFSFATGGAAGAGGGRSRPSSAEELSRAMVTPPLVERRAADREGSVGLTPPFTPSLDQTHRSALAFHNGKSPAWAAATPVLRPGQPFAAQRPGYTPGGRSAWDVPFPSPMGTSSASNAALASVLATIRAREDHGERVKSIRAEQASMPDSPLASVLRRMNSRSSMESAALV</sequence>
<evidence type="ECO:0000256" key="1">
    <source>
        <dbReference type="SAM" id="Coils"/>
    </source>
</evidence>